<keyword evidence="7" id="KW-1185">Reference proteome</keyword>
<gene>
    <name evidence="6" type="ORF">LG368_06520</name>
</gene>
<evidence type="ECO:0000313" key="7">
    <source>
        <dbReference type="Proteomes" id="UP001139095"/>
    </source>
</evidence>
<dbReference type="PRINTS" id="PR00078">
    <property type="entry name" value="G3PDHDRGNASE"/>
</dbReference>
<dbReference type="PANTHER" id="PTHR43454:SF1">
    <property type="entry name" value="GLYCERALDEHYDE 3-PHOSPHATE DEHYDROGENASE NAD(P) BINDING DOMAIN-CONTAINING PROTEIN"/>
    <property type="match status" value="1"/>
</dbReference>
<proteinExistence type="inferred from homology"/>
<dbReference type="InterPro" id="IPR036291">
    <property type="entry name" value="NAD(P)-bd_dom_sf"/>
</dbReference>
<dbReference type="Gene3D" id="3.40.50.720">
    <property type="entry name" value="NAD(P)-binding Rossmann-like Domain"/>
    <property type="match status" value="1"/>
</dbReference>
<accession>A0A9X1ILQ2</accession>
<dbReference type="GO" id="GO:0050661">
    <property type="term" value="F:NADP binding"/>
    <property type="evidence" value="ECO:0007669"/>
    <property type="project" value="InterPro"/>
</dbReference>
<dbReference type="CDD" id="cd05214">
    <property type="entry name" value="GAPDH_I_N"/>
    <property type="match status" value="1"/>
</dbReference>
<keyword evidence="2 4" id="KW-0560">Oxidoreductase</keyword>
<dbReference type="SMART" id="SM00846">
    <property type="entry name" value="Gp_dh_N"/>
    <property type="match status" value="1"/>
</dbReference>
<dbReference type="GO" id="GO:0016620">
    <property type="term" value="F:oxidoreductase activity, acting on the aldehyde or oxo group of donors, NAD or NADP as acceptor"/>
    <property type="evidence" value="ECO:0007669"/>
    <property type="project" value="InterPro"/>
</dbReference>
<evidence type="ECO:0000256" key="3">
    <source>
        <dbReference type="RuleBase" id="RU000397"/>
    </source>
</evidence>
<comment type="caution">
    <text evidence="6">The sequence shown here is derived from an EMBL/GenBank/DDBJ whole genome shotgun (WGS) entry which is preliminary data.</text>
</comment>
<dbReference type="RefSeq" id="WP_226753926.1">
    <property type="nucleotide sequence ID" value="NZ_JAJATW010000007.1"/>
</dbReference>
<evidence type="ECO:0000313" key="6">
    <source>
        <dbReference type="EMBL" id="MCB5161553.1"/>
    </source>
</evidence>
<dbReference type="CDD" id="cd18126">
    <property type="entry name" value="GAPDH_I_C"/>
    <property type="match status" value="1"/>
</dbReference>
<dbReference type="Proteomes" id="UP001139095">
    <property type="component" value="Unassembled WGS sequence"/>
</dbReference>
<dbReference type="NCBIfam" id="TIGR01534">
    <property type="entry name" value="GAPDH-I"/>
    <property type="match status" value="1"/>
</dbReference>
<comment type="similarity">
    <text evidence="1 3">Belongs to the glyceraldehyde-3-phosphate dehydrogenase family.</text>
</comment>
<sequence length="460" mass="48824">MTSTWLQALSQAESMIPLLGKLGREKAVKVELAGNTLMADSVTGLMAAFDKHPELDLAQVYQVLEQVLASDLANTSVELEALIAEADLESMLSAQTSSDASGAQMPVVLYGFGRIGRLLARRMCTLGHTTPGMALAAIVVRKACDNDLTKRASLLKYDSVHGVYEGIVKVDEENQALIINGATVKVIYASDPAEVDYQAHGINNALLVDNTGRWRDHDGLSVHLNRPGIERVVLTAPGKEMRNIVFGVNDSDITSEDKIVSAASCTTNAIAPVLSVLESKYGIESGHVETVHAYTNDQNLIDNIHKGDRRGRAAGMNMVMTETGAAKAVSKAIPSLEGKLSGSAIRVPVINVSIAVLSLNLKSAASVEEINAAVKAASNSAELTGQIGYSDCADAVSSDFIGSSQAGIVDALSTKVRDNQAILYVWYDNEYGYSCQVVRLMEKLANASDVAAKQNESAAA</sequence>
<dbReference type="InterPro" id="IPR006424">
    <property type="entry name" value="Glyceraldehyde-3-P_DH_1"/>
</dbReference>
<dbReference type="Pfam" id="PF02800">
    <property type="entry name" value="Gp_dh_C"/>
    <property type="match status" value="1"/>
</dbReference>
<dbReference type="AlphaFoldDB" id="A0A9X1ILQ2"/>
<dbReference type="GO" id="GO:0006006">
    <property type="term" value="P:glucose metabolic process"/>
    <property type="evidence" value="ECO:0007669"/>
    <property type="project" value="InterPro"/>
</dbReference>
<name>A0A9X1ILQ2_9GAMM</name>
<evidence type="ECO:0000256" key="2">
    <source>
        <dbReference type="ARBA" id="ARBA00023002"/>
    </source>
</evidence>
<dbReference type="EMBL" id="JAJATW010000007">
    <property type="protein sequence ID" value="MCB5161553.1"/>
    <property type="molecule type" value="Genomic_DNA"/>
</dbReference>
<reference evidence="6" key="1">
    <citation type="submission" date="2021-10" db="EMBL/GenBank/DDBJ databases">
        <title>Marinomonas pontica sp. nov., isolated from the Black Sea.</title>
        <authorList>
            <person name="Zhao L.-H."/>
            <person name="Xue J.-H."/>
        </authorList>
    </citation>
    <scope>NUCLEOTIDE SEQUENCE</scope>
    <source>
        <strain evidence="6">E8</strain>
    </source>
</reference>
<dbReference type="NCBIfam" id="NF006139">
    <property type="entry name" value="PRK08289.1"/>
    <property type="match status" value="1"/>
</dbReference>
<dbReference type="InterPro" id="IPR020830">
    <property type="entry name" value="GlycerAld_3-P_DH_AS"/>
</dbReference>
<feature type="domain" description="Glyceraldehyde 3-phosphate dehydrogenase NAD(P) binding" evidence="5">
    <location>
        <begin position="105"/>
        <end position="265"/>
    </location>
</feature>
<dbReference type="Gene3D" id="3.30.360.10">
    <property type="entry name" value="Dihydrodipicolinate Reductase, domain 2"/>
    <property type="match status" value="1"/>
</dbReference>
<dbReference type="FunFam" id="3.30.360.10:FF:000002">
    <property type="entry name" value="Glyceraldehyde-3-phosphate dehydrogenase"/>
    <property type="match status" value="1"/>
</dbReference>
<evidence type="ECO:0000259" key="5">
    <source>
        <dbReference type="SMART" id="SM00846"/>
    </source>
</evidence>
<dbReference type="InterPro" id="IPR020831">
    <property type="entry name" value="GlycerAld/Erythrose_P_DH"/>
</dbReference>
<dbReference type="Pfam" id="PF00044">
    <property type="entry name" value="Gp_dh_N"/>
    <property type="match status" value="1"/>
</dbReference>
<dbReference type="PROSITE" id="PS00071">
    <property type="entry name" value="GAPDH"/>
    <property type="match status" value="1"/>
</dbReference>
<dbReference type="InterPro" id="IPR020829">
    <property type="entry name" value="GlycerAld_3-P_DH_cat"/>
</dbReference>
<dbReference type="SUPFAM" id="SSF51735">
    <property type="entry name" value="NAD(P)-binding Rossmann-fold domains"/>
    <property type="match status" value="1"/>
</dbReference>
<evidence type="ECO:0000256" key="1">
    <source>
        <dbReference type="ARBA" id="ARBA00007406"/>
    </source>
</evidence>
<dbReference type="PANTHER" id="PTHR43454">
    <property type="entry name" value="GLYCERALDEHYDE-3-PHOSPHATE DEHYDROGENASE"/>
    <property type="match status" value="1"/>
</dbReference>
<dbReference type="GO" id="GO:0051287">
    <property type="term" value="F:NAD binding"/>
    <property type="evidence" value="ECO:0007669"/>
    <property type="project" value="InterPro"/>
</dbReference>
<dbReference type="SUPFAM" id="SSF55347">
    <property type="entry name" value="Glyceraldehyde-3-phosphate dehydrogenase-like, C-terminal domain"/>
    <property type="match status" value="1"/>
</dbReference>
<dbReference type="EC" id="1.2.1.-" evidence="4"/>
<evidence type="ECO:0000256" key="4">
    <source>
        <dbReference type="RuleBase" id="RU361160"/>
    </source>
</evidence>
<dbReference type="InterPro" id="IPR020828">
    <property type="entry name" value="GlycerAld_3-P_DH_NAD(P)-bd"/>
</dbReference>
<protein>
    <recommendedName>
        <fullName evidence="4">Glyceraldehyde-3-phosphate dehydrogenase</fullName>
        <ecNumber evidence="4">1.2.1.-</ecNumber>
    </recommendedName>
</protein>
<organism evidence="6 7">
    <name type="scientific">Marinomonas algarum</name>
    <dbReference type="NCBI Taxonomy" id="2883105"/>
    <lineage>
        <taxon>Bacteria</taxon>
        <taxon>Pseudomonadati</taxon>
        <taxon>Pseudomonadota</taxon>
        <taxon>Gammaproteobacteria</taxon>
        <taxon>Oceanospirillales</taxon>
        <taxon>Oceanospirillaceae</taxon>
        <taxon>Marinomonas</taxon>
    </lineage>
</organism>